<evidence type="ECO:0000313" key="3">
    <source>
        <dbReference type="WBParaSite" id="L893_g15034.t1"/>
    </source>
</evidence>
<evidence type="ECO:0000256" key="1">
    <source>
        <dbReference type="SAM" id="SignalP"/>
    </source>
</evidence>
<dbReference type="AlphaFoldDB" id="A0A1I7YCR4"/>
<dbReference type="WBParaSite" id="L893_g15034.t1">
    <property type="protein sequence ID" value="L893_g15034.t1"/>
    <property type="gene ID" value="L893_g15034"/>
</dbReference>
<protein>
    <submittedName>
        <fullName evidence="3">Secreted protein</fullName>
    </submittedName>
</protein>
<evidence type="ECO:0000313" key="2">
    <source>
        <dbReference type="Proteomes" id="UP000095287"/>
    </source>
</evidence>
<reference evidence="3" key="1">
    <citation type="submission" date="2016-11" db="UniProtKB">
        <authorList>
            <consortium name="WormBaseParasite"/>
        </authorList>
    </citation>
    <scope>IDENTIFICATION</scope>
</reference>
<accession>A0A1I7YCR4</accession>
<keyword evidence="2" id="KW-1185">Reference proteome</keyword>
<dbReference type="Proteomes" id="UP000095287">
    <property type="component" value="Unplaced"/>
</dbReference>
<organism evidence="2 3">
    <name type="scientific">Steinernema glaseri</name>
    <dbReference type="NCBI Taxonomy" id="37863"/>
    <lineage>
        <taxon>Eukaryota</taxon>
        <taxon>Metazoa</taxon>
        <taxon>Ecdysozoa</taxon>
        <taxon>Nematoda</taxon>
        <taxon>Chromadorea</taxon>
        <taxon>Rhabditida</taxon>
        <taxon>Tylenchina</taxon>
        <taxon>Panagrolaimomorpha</taxon>
        <taxon>Strongyloidoidea</taxon>
        <taxon>Steinernematidae</taxon>
        <taxon>Steinernema</taxon>
    </lineage>
</organism>
<feature type="chain" id="PRO_5009312084" evidence="1">
    <location>
        <begin position="20"/>
        <end position="206"/>
    </location>
</feature>
<keyword evidence="1" id="KW-0732">Signal</keyword>
<name>A0A1I7YCR4_9BILA</name>
<feature type="signal peptide" evidence="1">
    <location>
        <begin position="1"/>
        <end position="19"/>
    </location>
</feature>
<sequence length="206" mass="22883">MKCNYVPILLFVSVNACLRTQVTDPTAKPTEPPTCKRRNPSDVQVYVEAAPEKIPGPTKPSDECTCFTEDGTSATWFIVPSFDEVNRYVFEAPIGDGLTYSCPKGKYYISDGTDCYENEGNVKQVTFTNFCPNGAKECKPKVIIHTDEKVTFKSGTKPDYESESQKDGTIFKPLDDEGAYLTADMFSCERCPQRPKSCGIPKPLLN</sequence>
<proteinExistence type="predicted"/>